<dbReference type="OrthoDB" id="2201491at2759"/>
<dbReference type="Pfam" id="PF13358">
    <property type="entry name" value="DDE_3"/>
    <property type="match status" value="1"/>
</dbReference>
<evidence type="ECO:0000313" key="3">
    <source>
        <dbReference type="Proteomes" id="UP000716291"/>
    </source>
</evidence>
<dbReference type="EMBL" id="JAANQT010000136">
    <property type="protein sequence ID" value="KAG1314136.1"/>
    <property type="molecule type" value="Genomic_DNA"/>
</dbReference>
<feature type="domain" description="Tc1-like transposase DDE" evidence="1">
    <location>
        <begin position="47"/>
        <end position="89"/>
    </location>
</feature>
<dbReference type="InterPro" id="IPR036397">
    <property type="entry name" value="RNaseH_sf"/>
</dbReference>
<name>A0A9P6XHX8_RHIOR</name>
<comment type="caution">
    <text evidence="2">The sequence shown here is derived from an EMBL/GenBank/DDBJ whole genome shotgun (WGS) entry which is preliminary data.</text>
</comment>
<keyword evidence="3" id="KW-1185">Reference proteome</keyword>
<proteinExistence type="predicted"/>
<dbReference type="GO" id="GO:0003676">
    <property type="term" value="F:nucleic acid binding"/>
    <property type="evidence" value="ECO:0007669"/>
    <property type="project" value="InterPro"/>
</dbReference>
<dbReference type="AlphaFoldDB" id="A0A9P6XHX8"/>
<dbReference type="Gene3D" id="3.30.420.10">
    <property type="entry name" value="Ribonuclease H-like superfamily/Ribonuclease H"/>
    <property type="match status" value="1"/>
</dbReference>
<dbReference type="InterPro" id="IPR038717">
    <property type="entry name" value="Tc1-like_DDE_dom"/>
</dbReference>
<protein>
    <recommendedName>
        <fullName evidence="1">Tc1-like transposase DDE domain-containing protein</fullName>
    </recommendedName>
</protein>
<accession>A0A9P6XHX8</accession>
<sequence>MRGLDAALYCEILSDDFLNTLEEYGLKKEDIVFQQDNYPCCTVLQQPKHTSKLARKWFEVNGIEAMDWPACSPDLNPIENAWSYLKTQLCPYETEPKGMTELWEYLQYIWYNKITKKYCQKLIRIMTQCLETVIKAKGGHTKW</sequence>
<evidence type="ECO:0000313" key="2">
    <source>
        <dbReference type="EMBL" id="KAG1314136.1"/>
    </source>
</evidence>
<reference evidence="2" key="1">
    <citation type="journal article" date="2020" name="Microb. Genom.">
        <title>Genetic diversity of clinical and environmental Mucorales isolates obtained from an investigation of mucormycosis cases among solid organ transplant recipients.</title>
        <authorList>
            <person name="Nguyen M.H."/>
            <person name="Kaul D."/>
            <person name="Muto C."/>
            <person name="Cheng S.J."/>
            <person name="Richter R.A."/>
            <person name="Bruno V.M."/>
            <person name="Liu G."/>
            <person name="Beyhan S."/>
            <person name="Sundermann A.J."/>
            <person name="Mounaud S."/>
            <person name="Pasculle A.W."/>
            <person name="Nierman W.C."/>
            <person name="Driscoll E."/>
            <person name="Cumbie R."/>
            <person name="Clancy C.J."/>
            <person name="Dupont C.L."/>
        </authorList>
    </citation>
    <scope>NUCLEOTIDE SEQUENCE</scope>
    <source>
        <strain evidence="2">GL11</strain>
    </source>
</reference>
<gene>
    <name evidence="2" type="ORF">G6F64_001711</name>
</gene>
<dbReference type="Proteomes" id="UP000716291">
    <property type="component" value="Unassembled WGS sequence"/>
</dbReference>
<organism evidence="2 3">
    <name type="scientific">Rhizopus oryzae</name>
    <name type="common">Mucormycosis agent</name>
    <name type="synonym">Rhizopus arrhizus var. delemar</name>
    <dbReference type="NCBI Taxonomy" id="64495"/>
    <lineage>
        <taxon>Eukaryota</taxon>
        <taxon>Fungi</taxon>
        <taxon>Fungi incertae sedis</taxon>
        <taxon>Mucoromycota</taxon>
        <taxon>Mucoromycotina</taxon>
        <taxon>Mucoromycetes</taxon>
        <taxon>Mucorales</taxon>
        <taxon>Mucorineae</taxon>
        <taxon>Rhizopodaceae</taxon>
        <taxon>Rhizopus</taxon>
    </lineage>
</organism>
<evidence type="ECO:0000259" key="1">
    <source>
        <dbReference type="Pfam" id="PF13358"/>
    </source>
</evidence>